<gene>
    <name evidence="2" type="ORF">ABWT76_005450</name>
</gene>
<organism evidence="2">
    <name type="scientific">Planktothricoides raciborskii GIHE-MW2</name>
    <dbReference type="NCBI Taxonomy" id="2792601"/>
    <lineage>
        <taxon>Bacteria</taxon>
        <taxon>Bacillati</taxon>
        <taxon>Cyanobacteriota</taxon>
        <taxon>Cyanophyceae</taxon>
        <taxon>Oscillatoriophycideae</taxon>
        <taxon>Oscillatoriales</taxon>
        <taxon>Oscillatoriaceae</taxon>
        <taxon>Planktothricoides</taxon>
    </lineage>
</organism>
<name>A0AAU8JD66_9CYAN</name>
<sequence>MLKQKVAHKTIAHKIVTLLGLITWGIIIADSLFLAGKAQSENQPNAIAEEASYQSIESVNNFEPPERGAPSRTADGGSRGCGQMTLLIPADQGATTISENPTLFWYLNPTPDAPTKYRPINKLAVVLINDQEEEVYTEMIDAPSQASIISFQLPKSQSPVLEAGKWYNIFIGAYNQENPNIYEPCSSLSAWIKRQVLTNEQQQQLNIVSSDEERLQFYIQHEIWYDALATLAELIGQNPHNSTRNNQWIQMLESIELGGLANQPLLKPTQIVSNIDQTSNP</sequence>
<dbReference type="AlphaFoldDB" id="A0AAU8JD66"/>
<dbReference type="InterPro" id="IPR010328">
    <property type="entry name" value="DUF928"/>
</dbReference>
<keyword evidence="1" id="KW-1133">Transmembrane helix</keyword>
<proteinExistence type="predicted"/>
<evidence type="ECO:0000313" key="2">
    <source>
        <dbReference type="EMBL" id="XCM36677.1"/>
    </source>
</evidence>
<accession>A0AAU8JD66</accession>
<dbReference type="Pfam" id="PF06051">
    <property type="entry name" value="DUF928"/>
    <property type="match status" value="1"/>
</dbReference>
<keyword evidence="1" id="KW-0472">Membrane</keyword>
<evidence type="ECO:0000256" key="1">
    <source>
        <dbReference type="SAM" id="Phobius"/>
    </source>
</evidence>
<dbReference type="EMBL" id="CP159837">
    <property type="protein sequence ID" value="XCM36677.1"/>
    <property type="molecule type" value="Genomic_DNA"/>
</dbReference>
<dbReference type="RefSeq" id="WP_190879460.1">
    <property type="nucleotide sequence ID" value="NZ_CP159837.1"/>
</dbReference>
<keyword evidence="1" id="KW-0812">Transmembrane</keyword>
<reference evidence="2" key="1">
    <citation type="submission" date="2024-07" db="EMBL/GenBank/DDBJ databases">
        <authorList>
            <person name="Kim Y.J."/>
            <person name="Jeong J.Y."/>
        </authorList>
    </citation>
    <scope>NUCLEOTIDE SEQUENCE</scope>
    <source>
        <strain evidence="2">GIHE-MW2</strain>
    </source>
</reference>
<feature type="transmembrane region" description="Helical" evidence="1">
    <location>
        <begin position="12"/>
        <end position="35"/>
    </location>
</feature>
<protein>
    <submittedName>
        <fullName evidence="2">DUF928 domain-containing protein</fullName>
    </submittedName>
</protein>